<dbReference type="STRING" id="1038856.BBI15_14820"/>
<gene>
    <name evidence="3" type="ORF">BBI15_14820</name>
</gene>
<dbReference type="Gene3D" id="2.130.10.10">
    <property type="entry name" value="YVTN repeat-like/Quinoprotein amine dehydrogenase"/>
    <property type="match status" value="1"/>
</dbReference>
<evidence type="ECO:0000256" key="1">
    <source>
        <dbReference type="SAM" id="MobiDB-lite"/>
    </source>
</evidence>
<dbReference type="PROSITE" id="PS51257">
    <property type="entry name" value="PROKAR_LIPOPROTEIN"/>
    <property type="match status" value="1"/>
</dbReference>
<dbReference type="CDD" id="cd15482">
    <property type="entry name" value="Sialidase_non-viral"/>
    <property type="match status" value="1"/>
</dbReference>
<evidence type="ECO:0000256" key="2">
    <source>
        <dbReference type="SAM" id="SignalP"/>
    </source>
</evidence>
<proteinExistence type="predicted"/>
<keyword evidence="4" id="KW-1185">Reference proteome</keyword>
<feature type="signal peptide" evidence="2">
    <location>
        <begin position="1"/>
        <end position="21"/>
    </location>
</feature>
<evidence type="ECO:0000313" key="4">
    <source>
        <dbReference type="Proteomes" id="UP000092650"/>
    </source>
</evidence>
<reference evidence="3" key="1">
    <citation type="submission" date="2016-10" db="EMBL/GenBank/DDBJ databases">
        <authorList>
            <person name="See-Too W.S."/>
        </authorList>
    </citation>
    <scope>NUCLEOTIDE SEQUENCE [LARGE SCALE GENOMIC DNA]</scope>
    <source>
        <strain evidence="3">DSM 23997</strain>
    </source>
</reference>
<dbReference type="NCBIfam" id="NF045728">
    <property type="entry name" value="glycosyl_F510_1955"/>
    <property type="match status" value="1"/>
</dbReference>
<organism evidence="3 4">
    <name type="scientific">Planococcus plakortidis</name>
    <dbReference type="NCBI Taxonomy" id="1038856"/>
    <lineage>
        <taxon>Bacteria</taxon>
        <taxon>Bacillati</taxon>
        <taxon>Bacillota</taxon>
        <taxon>Bacilli</taxon>
        <taxon>Bacillales</taxon>
        <taxon>Caryophanaceae</taxon>
        <taxon>Planococcus</taxon>
    </lineage>
</organism>
<name>A0A1C7ED69_9BACL</name>
<dbReference type="RefSeq" id="WP_068872152.1">
    <property type="nucleotide sequence ID" value="NZ_CP016539.2"/>
</dbReference>
<dbReference type="SUPFAM" id="SSF110296">
    <property type="entry name" value="Oligoxyloglucan reducing end-specific cellobiohydrolase"/>
    <property type="match status" value="1"/>
</dbReference>
<dbReference type="InterPro" id="IPR015943">
    <property type="entry name" value="WD40/YVTN_repeat-like_dom_sf"/>
</dbReference>
<dbReference type="Proteomes" id="UP000092650">
    <property type="component" value="Chromosome"/>
</dbReference>
<dbReference type="InterPro" id="IPR054817">
    <property type="entry name" value="Glycosyl_F510_1955-like"/>
</dbReference>
<sequence>MKNNWLWPVIAAGLFISACGAETAQQETENPADASPESTEETETASAVDSAAMELEVPFDGVMDHVHGMGYIEENGGLYFASHHGLKVHRDGKWTEIEDQYHDFMGFNATATGFVSSGHPDMQSGMQNPLGIKRSDDGGETFEDLGFEGETDFHEMAVGYNTNNLFVFNPQANSEMETGFHRSDDAGETWQQTAAEGLDGKVTYLAMHPDDSMMIAAASNQGIFLSEDGGESFTRITEGELGTAAFFSEDALYYGTYSEQAKLVKRDLSGEEQEISLPEMTEDGVVYVAQHPENPEQLAIYTVKGHAWQTQDAGENWTQILNAGQVQ</sequence>
<protein>
    <recommendedName>
        <fullName evidence="5">Sortilin N-terminal domain-containing protein</fullName>
    </recommendedName>
</protein>
<feature type="region of interest" description="Disordered" evidence="1">
    <location>
        <begin position="22"/>
        <end position="47"/>
    </location>
</feature>
<evidence type="ECO:0000313" key="3">
    <source>
        <dbReference type="EMBL" id="ANU21357.1"/>
    </source>
</evidence>
<keyword evidence="2" id="KW-0732">Signal</keyword>
<dbReference type="OrthoDB" id="9764804at2"/>
<evidence type="ECO:0008006" key="5">
    <source>
        <dbReference type="Google" id="ProtNLM"/>
    </source>
</evidence>
<accession>A0A1C7ED69</accession>
<feature type="chain" id="PRO_5038490713" description="Sortilin N-terminal domain-containing protein" evidence="2">
    <location>
        <begin position="22"/>
        <end position="327"/>
    </location>
</feature>
<dbReference type="AlphaFoldDB" id="A0A1C7ED69"/>
<dbReference type="KEGG" id="ppla:BBI15_14820"/>
<dbReference type="EMBL" id="CP016539">
    <property type="protein sequence ID" value="ANU21357.1"/>
    <property type="molecule type" value="Genomic_DNA"/>
</dbReference>